<dbReference type="Proteomes" id="UP000789901">
    <property type="component" value="Unassembled WGS sequence"/>
</dbReference>
<sequence>MYDEFCKMHAPLVQHAGQKEAWNRISSKWGYCRQDLVEKFVTQCKASNVTGLCSSKFRELYGQNDLCNDQPILPCTVLEKLSYNDTFKYRLGCKDGL</sequence>
<protein>
    <submittedName>
        <fullName evidence="1">23795_t:CDS:1</fullName>
    </submittedName>
</protein>
<evidence type="ECO:0000313" key="2">
    <source>
        <dbReference type="Proteomes" id="UP000789901"/>
    </source>
</evidence>
<organism evidence="1 2">
    <name type="scientific">Gigaspora margarita</name>
    <dbReference type="NCBI Taxonomy" id="4874"/>
    <lineage>
        <taxon>Eukaryota</taxon>
        <taxon>Fungi</taxon>
        <taxon>Fungi incertae sedis</taxon>
        <taxon>Mucoromycota</taxon>
        <taxon>Glomeromycotina</taxon>
        <taxon>Glomeromycetes</taxon>
        <taxon>Diversisporales</taxon>
        <taxon>Gigasporaceae</taxon>
        <taxon>Gigaspora</taxon>
    </lineage>
</organism>
<accession>A0ABN7U9A3</accession>
<comment type="caution">
    <text evidence="1">The sequence shown here is derived from an EMBL/GenBank/DDBJ whole genome shotgun (WGS) entry which is preliminary data.</text>
</comment>
<name>A0ABN7U9A3_GIGMA</name>
<reference evidence="1 2" key="1">
    <citation type="submission" date="2021-06" db="EMBL/GenBank/DDBJ databases">
        <authorList>
            <person name="Kallberg Y."/>
            <person name="Tangrot J."/>
            <person name="Rosling A."/>
        </authorList>
    </citation>
    <scope>NUCLEOTIDE SEQUENCE [LARGE SCALE GENOMIC DNA]</scope>
    <source>
        <strain evidence="1 2">120-4 pot B 10/14</strain>
    </source>
</reference>
<gene>
    <name evidence="1" type="ORF">GMARGA_LOCUS4080</name>
</gene>
<dbReference type="EMBL" id="CAJVQB010001563">
    <property type="protein sequence ID" value="CAG8540987.1"/>
    <property type="molecule type" value="Genomic_DNA"/>
</dbReference>
<evidence type="ECO:0000313" key="1">
    <source>
        <dbReference type="EMBL" id="CAG8540987.1"/>
    </source>
</evidence>
<proteinExistence type="predicted"/>
<keyword evidence="2" id="KW-1185">Reference proteome</keyword>